<dbReference type="AlphaFoldDB" id="A0A0P0M6C9"/>
<proteinExistence type="evidence at transcript level"/>
<dbReference type="PANTHER" id="PTHR10559:SF18">
    <property type="entry name" value="TRANSCOBALAMIN II"/>
    <property type="match status" value="1"/>
</dbReference>
<keyword evidence="1" id="KW-0732">Signal</keyword>
<dbReference type="InterPro" id="IPR051588">
    <property type="entry name" value="Cobalamin_Transport"/>
</dbReference>
<dbReference type="Gene3D" id="2.170.130.30">
    <property type="match status" value="1"/>
</dbReference>
<feature type="chain" id="PRO_5006050676" evidence="1">
    <location>
        <begin position="24"/>
        <end position="140"/>
    </location>
</feature>
<feature type="signal peptide" evidence="1">
    <location>
        <begin position="1"/>
        <end position="23"/>
    </location>
</feature>
<accession>A0A0P0M6C9</accession>
<evidence type="ECO:0000256" key="1">
    <source>
        <dbReference type="SAM" id="SignalP"/>
    </source>
</evidence>
<name>A0A0P0M6C9_SINCU</name>
<organism evidence="2">
    <name type="scientific">Sinohyriopsis cumingii</name>
    <name type="common">Triangle sail mussel</name>
    <name type="synonym">Hyriopsis cumingii</name>
    <dbReference type="NCBI Taxonomy" id="165450"/>
    <lineage>
        <taxon>Eukaryota</taxon>
        <taxon>Metazoa</taxon>
        <taxon>Spiralia</taxon>
        <taxon>Lophotrochozoa</taxon>
        <taxon>Mollusca</taxon>
        <taxon>Bivalvia</taxon>
        <taxon>Autobranchia</taxon>
        <taxon>Heteroconchia</taxon>
        <taxon>Palaeoheterodonta</taxon>
        <taxon>Unionida</taxon>
        <taxon>Unionoidea</taxon>
        <taxon>Unionidae</taxon>
        <taxon>Gonideinae</taxon>
        <taxon>Sinohyriopsis</taxon>
    </lineage>
</organism>
<protein>
    <submittedName>
        <fullName evidence="2">Gastric intrinsic factor-like protein 1</fullName>
    </submittedName>
</protein>
<reference evidence="2" key="1">
    <citation type="submission" date="2015-05" db="EMBL/GenBank/DDBJ databases">
        <authorList>
            <person name="Wang D.B."/>
            <person name="Wang M."/>
        </authorList>
    </citation>
    <scope>NUCLEOTIDE SEQUENCE</scope>
</reference>
<sequence length="140" mass="16202">MNAIGKCCVVVLLLEIGIGICQDDETYKACRKQLTYTIRNKLQAPTFEYSLQIPFCHEPFIRIMERAVNQSANYKFTATYFPQWAYFIDAINGVQGFYTVNQTWWQFLKAPSSMLPVGVSFYYPKDGDHIIFNFTQSEGH</sequence>
<dbReference type="PANTHER" id="PTHR10559">
    <property type="entry name" value="TRANSCOBALAMIN-1/GASTRIC INTRINSIC FACTOR"/>
    <property type="match status" value="1"/>
</dbReference>
<evidence type="ECO:0000313" key="2">
    <source>
        <dbReference type="EMBL" id="ALK87061.1"/>
    </source>
</evidence>
<gene>
    <name evidence="2" type="primary">GIFLP1</name>
</gene>
<dbReference type="EMBL" id="KR822703">
    <property type="protein sequence ID" value="ALK87061.1"/>
    <property type="molecule type" value="mRNA"/>
</dbReference>